<dbReference type="InterPro" id="IPR051277">
    <property type="entry name" value="SEZ6_CSMD_C4BPB_Regulators"/>
</dbReference>
<dbReference type="FunFam" id="2.10.70.10:FF:000064">
    <property type="entry name" value="Fibulin 7"/>
    <property type="match status" value="1"/>
</dbReference>
<dbReference type="InParanoid" id="C3Y2D5"/>
<keyword evidence="5" id="KW-0732">Signal</keyword>
<feature type="disulfide bond" evidence="11">
    <location>
        <begin position="161"/>
        <end position="188"/>
    </location>
</feature>
<dbReference type="PRINTS" id="PR00343">
    <property type="entry name" value="SELECTIN"/>
</dbReference>
<evidence type="ECO:0000256" key="11">
    <source>
        <dbReference type="PROSITE-ProRule" id="PRU00302"/>
    </source>
</evidence>
<evidence type="ECO:0000256" key="9">
    <source>
        <dbReference type="ARBA" id="ARBA00023157"/>
    </source>
</evidence>
<dbReference type="AlphaFoldDB" id="C3Y2D5"/>
<feature type="disulfide bond" evidence="11">
    <location>
        <begin position="16"/>
        <end position="43"/>
    </location>
</feature>
<dbReference type="GO" id="GO:0016020">
    <property type="term" value="C:membrane"/>
    <property type="evidence" value="ECO:0007669"/>
    <property type="project" value="InterPro"/>
</dbReference>
<evidence type="ECO:0000256" key="2">
    <source>
        <dbReference type="ARBA" id="ARBA00022525"/>
    </source>
</evidence>
<keyword evidence="9 11" id="KW-1015">Disulfide bond</keyword>
<feature type="non-terminal residue" evidence="13">
    <location>
        <position position="1"/>
    </location>
</feature>
<dbReference type="InterPro" id="IPR002396">
    <property type="entry name" value="Selectin_superfamily"/>
</dbReference>
<evidence type="ECO:0000259" key="12">
    <source>
        <dbReference type="PROSITE" id="PS50923"/>
    </source>
</evidence>
<evidence type="ECO:0000256" key="1">
    <source>
        <dbReference type="ARBA" id="ARBA00004613"/>
    </source>
</evidence>
<dbReference type="InterPro" id="IPR035976">
    <property type="entry name" value="Sushi/SCR/CCP_sf"/>
</dbReference>
<feature type="domain" description="Sushi" evidence="12">
    <location>
        <begin position="134"/>
        <end position="188"/>
    </location>
</feature>
<dbReference type="InterPro" id="IPR000436">
    <property type="entry name" value="Sushi_SCR_CCP_dom"/>
</dbReference>
<evidence type="ECO:0000256" key="10">
    <source>
        <dbReference type="ARBA" id="ARBA00023180"/>
    </source>
</evidence>
<comment type="subcellular location">
    <subcellularLocation>
        <location evidence="1">Secreted</location>
    </subcellularLocation>
</comment>
<keyword evidence="6" id="KW-0677">Repeat</keyword>
<dbReference type="SUPFAM" id="SSF57535">
    <property type="entry name" value="Complement control module/SCR domain"/>
    <property type="match status" value="3"/>
</dbReference>
<proteinExistence type="predicted"/>
<dbReference type="SMART" id="SM00032">
    <property type="entry name" value="CCP"/>
    <property type="match status" value="3"/>
</dbReference>
<gene>
    <name evidence="13" type="ORF">BRAFLDRAFT_232069</name>
</gene>
<feature type="non-terminal residue" evidence="13">
    <location>
        <position position="188"/>
    </location>
</feature>
<dbReference type="Pfam" id="PF00084">
    <property type="entry name" value="Sushi"/>
    <property type="match status" value="3"/>
</dbReference>
<evidence type="ECO:0000256" key="4">
    <source>
        <dbReference type="ARBA" id="ARBA00022659"/>
    </source>
</evidence>
<evidence type="ECO:0000313" key="13">
    <source>
        <dbReference type="EMBL" id="EEN65545.1"/>
    </source>
</evidence>
<evidence type="ECO:0000256" key="5">
    <source>
        <dbReference type="ARBA" id="ARBA00022729"/>
    </source>
</evidence>
<dbReference type="FunFam" id="2.10.70.10:FF:000014">
    <property type="entry name" value="Membrane cofactor protein"/>
    <property type="match status" value="1"/>
</dbReference>
<reference evidence="13" key="1">
    <citation type="journal article" date="2008" name="Nature">
        <title>The amphioxus genome and the evolution of the chordate karyotype.</title>
        <authorList>
            <consortium name="US DOE Joint Genome Institute (JGI-PGF)"/>
            <person name="Putnam N.H."/>
            <person name="Butts T."/>
            <person name="Ferrier D.E.K."/>
            <person name="Furlong R.F."/>
            <person name="Hellsten U."/>
            <person name="Kawashima T."/>
            <person name="Robinson-Rechavi M."/>
            <person name="Shoguchi E."/>
            <person name="Terry A."/>
            <person name="Yu J.-K."/>
            <person name="Benito-Gutierrez E.L."/>
            <person name="Dubchak I."/>
            <person name="Garcia-Fernandez J."/>
            <person name="Gibson-Brown J.J."/>
            <person name="Grigoriev I.V."/>
            <person name="Horton A.C."/>
            <person name="de Jong P.J."/>
            <person name="Jurka J."/>
            <person name="Kapitonov V.V."/>
            <person name="Kohara Y."/>
            <person name="Kuroki Y."/>
            <person name="Lindquist E."/>
            <person name="Lucas S."/>
            <person name="Osoegawa K."/>
            <person name="Pennacchio L.A."/>
            <person name="Salamov A.A."/>
            <person name="Satou Y."/>
            <person name="Sauka-Spengler T."/>
            <person name="Schmutz J."/>
            <person name="Shin-I T."/>
            <person name="Toyoda A."/>
            <person name="Bronner-Fraser M."/>
            <person name="Fujiyama A."/>
            <person name="Holland L.Z."/>
            <person name="Holland P.W.H."/>
            <person name="Satoh N."/>
            <person name="Rokhsar D.S."/>
        </authorList>
    </citation>
    <scope>NUCLEOTIDE SEQUENCE [LARGE SCALE GENOMIC DNA]</scope>
    <source>
        <strain evidence="13">S238N-H82</strain>
        <tissue evidence="13">Testes</tissue>
    </source>
</reference>
<keyword evidence="4 11" id="KW-0768">Sushi</keyword>
<dbReference type="GO" id="GO:0005576">
    <property type="term" value="C:extracellular region"/>
    <property type="evidence" value="ECO:0007669"/>
    <property type="project" value="UniProtKB-SubCell"/>
</dbReference>
<keyword evidence="3" id="KW-0245">EGF-like domain</keyword>
<dbReference type="EMBL" id="GG666481">
    <property type="protein sequence ID" value="EEN65545.1"/>
    <property type="molecule type" value="Genomic_DNA"/>
</dbReference>
<dbReference type="CDD" id="cd00033">
    <property type="entry name" value="CCP"/>
    <property type="match status" value="3"/>
</dbReference>
<keyword evidence="2" id="KW-0964">Secreted</keyword>
<evidence type="ECO:0000256" key="6">
    <source>
        <dbReference type="ARBA" id="ARBA00022737"/>
    </source>
</evidence>
<dbReference type="PANTHER" id="PTHR45656:SF4">
    <property type="entry name" value="PROTEIN CBR-CLEC-78"/>
    <property type="match status" value="1"/>
</dbReference>
<dbReference type="Gene3D" id="2.10.70.10">
    <property type="entry name" value="Complement Module, domain 1"/>
    <property type="match status" value="3"/>
</dbReference>
<evidence type="ECO:0000256" key="8">
    <source>
        <dbReference type="ARBA" id="ARBA00022889"/>
    </source>
</evidence>
<organism>
    <name type="scientific">Branchiostoma floridae</name>
    <name type="common">Florida lancelet</name>
    <name type="synonym">Amphioxus</name>
    <dbReference type="NCBI Taxonomy" id="7739"/>
    <lineage>
        <taxon>Eukaryota</taxon>
        <taxon>Metazoa</taxon>
        <taxon>Chordata</taxon>
        <taxon>Cephalochordata</taxon>
        <taxon>Leptocardii</taxon>
        <taxon>Amphioxiformes</taxon>
        <taxon>Branchiostomatidae</taxon>
        <taxon>Branchiostoma</taxon>
    </lineage>
</organism>
<dbReference type="PANTHER" id="PTHR45656">
    <property type="entry name" value="PROTEIN CBR-CLEC-78"/>
    <property type="match status" value="1"/>
</dbReference>
<feature type="disulfide bond" evidence="11">
    <location>
        <begin position="73"/>
        <end position="100"/>
    </location>
</feature>
<evidence type="ECO:0000256" key="3">
    <source>
        <dbReference type="ARBA" id="ARBA00022536"/>
    </source>
</evidence>
<keyword evidence="7" id="KW-0106">Calcium</keyword>
<sequence>DMTGNNFYTSEVGFTCDSGFKLVGSATLTCQADARWSGSVPSCTVVQCPALTDPENGVMTGSNSFGDEVQFTCNPGYEIFGSSTITCLVDGQWSMSAPLCTGQITLTKRIFVCQMICALLLGNYGTCFTHISVVQCPAQVAPTNGAKVGNNFYNDVVSFMCVAGYHLDGESSVRCQADGTWTAPTPTC</sequence>
<keyword evidence="8" id="KW-0130">Cell adhesion</keyword>
<name>C3Y2D5_BRAFL</name>
<feature type="domain" description="Sushi" evidence="12">
    <location>
        <begin position="1"/>
        <end position="45"/>
    </location>
</feature>
<comment type="caution">
    <text evidence="11">Lacks conserved residue(s) required for the propagation of feature annotation.</text>
</comment>
<dbReference type="PROSITE" id="PS50923">
    <property type="entry name" value="SUSHI"/>
    <property type="match status" value="3"/>
</dbReference>
<protein>
    <recommendedName>
        <fullName evidence="12">Sushi domain-containing protein</fullName>
    </recommendedName>
</protein>
<keyword evidence="10" id="KW-0325">Glycoprotein</keyword>
<dbReference type="eggNOG" id="KOG4297">
    <property type="taxonomic scope" value="Eukaryota"/>
</dbReference>
<dbReference type="GO" id="GO:0007155">
    <property type="term" value="P:cell adhesion"/>
    <property type="evidence" value="ECO:0007669"/>
    <property type="project" value="UniProtKB-KW"/>
</dbReference>
<evidence type="ECO:0000256" key="7">
    <source>
        <dbReference type="ARBA" id="ARBA00022837"/>
    </source>
</evidence>
<feature type="domain" description="Sushi" evidence="12">
    <location>
        <begin position="46"/>
        <end position="102"/>
    </location>
</feature>
<accession>C3Y2D5</accession>